<name>A0A6V7H1I8_9HYME</name>
<dbReference type="PANTHER" id="PTHR32083:SF0">
    <property type="entry name" value="CILIA AND FLAGELLA-ASSOCIATED PROTEIN 58"/>
    <property type="match status" value="1"/>
</dbReference>
<dbReference type="PANTHER" id="PTHR32083">
    <property type="entry name" value="CILIA AND FLAGELLA-ASSOCIATED PROTEIN 58-RELATED"/>
    <property type="match status" value="1"/>
</dbReference>
<accession>A0A6V7H1I8</accession>
<dbReference type="Gene3D" id="1.10.287.1490">
    <property type="match status" value="1"/>
</dbReference>
<evidence type="ECO:0000256" key="2">
    <source>
        <dbReference type="SAM" id="Coils"/>
    </source>
</evidence>
<dbReference type="Pfam" id="PF21771">
    <property type="entry name" value="CFAP58_CC"/>
    <property type="match status" value="1"/>
</dbReference>
<keyword evidence="6" id="KW-1185">Reference proteome</keyword>
<evidence type="ECO:0000313" key="6">
    <source>
        <dbReference type="Proteomes" id="UP000752696"/>
    </source>
</evidence>
<sequence>MAPERSHVNRFGMPRQEKDEEEEITTNVICQLVRKFRLSEERTIPQMARLGDDDGEKSHAEDVTDILLACDDAFQDEGSESSEPVSEGSSASSTFCDLEKNYSKVRVLQEMKTNEALAPFINEYTKLYESLYEAHRSEKDLMENYSVIHFPLQEKASLSDQKLFELTNRISLNYEEIEKLKLDVMNAMKRADAAHTREQNAQDTIENLRVNVQQLHQEIAQKNRQLAAGEDISFAKQKESLIQEKEKLMSEVDTLKQRLKNMALYTEELEKRGSVAGHQIAEMQENIDVQLSEISKERRARQRAEDEILQLQEELAVKTSDLQTANESIKAAAANVIKLESSLKEQRISTEKMQKEINKLSVKKLNLETDLENANNQIDSLEKETAEKEKYIRDGRVTMNRMRDEISKRKAERESTMKRLQKLELERSSQEQQLKDMSTKARTAEHETIAFRKQLADKTLETDILTREKTILARTKETLGDQIKRLNHEIMVCEYSRRKVEHELDSSLRNIIDIQSHLAVVEKERDKHSMTAQHLAQQMEKYISQVKLKQVEISSYKKRMVEAEAKYRQQQNLFEMLRAERNACSKSLTEAHDKIQELKNKLKVLSNQIEQLKEDVVTKEGQLVKEQFIHNKLEKEREALKVELQSSRKEASDLKREIESMKQEEKSLRQVIQRAESDIGRHKKDIENVMNERDILGTQLVRRNDELSLQYSRIKVLHGTLQRGQVQYNERLEDIRLLKLEVKKLRTEKALLIKNIQNMSDLRKEVFHLNHDLTTERLKVIALEEEVQTPLNIHRWRKLEGSDPNTYELLKKIQILQKRIIKMAADMIEKEKKVKDTEKLYMNLREILSKHPGPEVAISLNKTQKALRERGRKVKCLLAELSMCEVQMGEYRIGMDRMSIEMTDLKKKYFVQKKKLQISKESKSKSLCEPVFPAVSRDRKKFCGGGFNMVTPTPRNCFVVDSTCR</sequence>
<dbReference type="OrthoDB" id="264785at2759"/>
<evidence type="ECO:0000256" key="3">
    <source>
        <dbReference type="SAM" id="MobiDB-lite"/>
    </source>
</evidence>
<feature type="coiled-coil region" evidence="2">
    <location>
        <begin position="546"/>
        <end position="692"/>
    </location>
</feature>
<proteinExistence type="predicted"/>
<reference evidence="5" key="1">
    <citation type="submission" date="2020-07" db="EMBL/GenBank/DDBJ databases">
        <authorList>
            <person name="Nazaruddin N."/>
        </authorList>
    </citation>
    <scope>NUCLEOTIDE SEQUENCE</scope>
</reference>
<keyword evidence="1 2" id="KW-0175">Coiled coil</keyword>
<dbReference type="Proteomes" id="UP000752696">
    <property type="component" value="Unassembled WGS sequence"/>
</dbReference>
<comment type="caution">
    <text evidence="5">The sequence shown here is derived from an EMBL/GenBank/DDBJ whole genome shotgun (WGS) entry which is preliminary data.</text>
</comment>
<feature type="region of interest" description="Disordered" evidence="3">
    <location>
        <begin position="1"/>
        <end position="24"/>
    </location>
</feature>
<dbReference type="InterPro" id="IPR049270">
    <property type="entry name" value="CFAP58_CC"/>
</dbReference>
<feature type="coiled-coil region" evidence="2">
    <location>
        <begin position="728"/>
        <end position="762"/>
    </location>
</feature>
<protein>
    <recommendedName>
        <fullName evidence="4">Cilia- and flagella-associated protein 58 central coiled coil domain-containing protein</fullName>
    </recommendedName>
</protein>
<evidence type="ECO:0000259" key="4">
    <source>
        <dbReference type="Pfam" id="PF21771"/>
    </source>
</evidence>
<dbReference type="GO" id="GO:0005856">
    <property type="term" value="C:cytoskeleton"/>
    <property type="evidence" value="ECO:0007669"/>
    <property type="project" value="TreeGrafter"/>
</dbReference>
<feature type="domain" description="Cilia- and flagella-associated protein 58 central coiled coil" evidence="4">
    <location>
        <begin position="461"/>
        <end position="753"/>
    </location>
</feature>
<organism evidence="5 6">
    <name type="scientific">Heterotrigona itama</name>
    <dbReference type="NCBI Taxonomy" id="395501"/>
    <lineage>
        <taxon>Eukaryota</taxon>
        <taxon>Metazoa</taxon>
        <taxon>Ecdysozoa</taxon>
        <taxon>Arthropoda</taxon>
        <taxon>Hexapoda</taxon>
        <taxon>Insecta</taxon>
        <taxon>Pterygota</taxon>
        <taxon>Neoptera</taxon>
        <taxon>Endopterygota</taxon>
        <taxon>Hymenoptera</taxon>
        <taxon>Apocrita</taxon>
        <taxon>Aculeata</taxon>
        <taxon>Apoidea</taxon>
        <taxon>Anthophila</taxon>
        <taxon>Apidae</taxon>
        <taxon>Heterotrigona</taxon>
    </lineage>
</organism>
<evidence type="ECO:0000256" key="1">
    <source>
        <dbReference type="ARBA" id="ARBA00023054"/>
    </source>
</evidence>
<evidence type="ECO:0000313" key="5">
    <source>
        <dbReference type="EMBL" id="CAD1470163.1"/>
    </source>
</evidence>
<gene>
    <name evidence="5" type="ORF">MHI_LOCUS178643</name>
</gene>
<dbReference type="AlphaFoldDB" id="A0A6V7H1I8"/>
<dbReference type="EMBL" id="CAJDYZ010003496">
    <property type="protein sequence ID" value="CAD1470163.1"/>
    <property type="molecule type" value="Genomic_DNA"/>
</dbReference>
<feature type="coiled-coil region" evidence="2">
    <location>
        <begin position="198"/>
        <end position="447"/>
    </location>
</feature>